<evidence type="ECO:0000256" key="12">
    <source>
        <dbReference type="ARBA" id="ARBA00023012"/>
    </source>
</evidence>
<dbReference type="InterPro" id="IPR005467">
    <property type="entry name" value="His_kinase_dom"/>
</dbReference>
<keyword evidence="5" id="KW-0597">Phosphoprotein</keyword>
<reference evidence="17 18" key="1">
    <citation type="submission" date="2021-10" db="EMBL/GenBank/DDBJ databases">
        <title>Collection of gut derived symbiotic bacterial strains cultured from healthy donors.</title>
        <authorList>
            <person name="Lin H."/>
            <person name="Littmann E."/>
            <person name="Kohout C."/>
            <person name="Pamer E.G."/>
        </authorList>
    </citation>
    <scope>NUCLEOTIDE SEQUENCE [LARGE SCALE GENOMIC DNA]</scope>
    <source>
        <strain evidence="17 18">DFI.1.165</strain>
    </source>
</reference>
<evidence type="ECO:0000256" key="3">
    <source>
        <dbReference type="ARBA" id="ARBA00012438"/>
    </source>
</evidence>
<evidence type="ECO:0000256" key="1">
    <source>
        <dbReference type="ARBA" id="ARBA00000085"/>
    </source>
</evidence>
<dbReference type="PANTHER" id="PTHR45528:SF1">
    <property type="entry name" value="SENSOR HISTIDINE KINASE CPXA"/>
    <property type="match status" value="1"/>
</dbReference>
<proteinExistence type="predicted"/>
<dbReference type="RefSeq" id="WP_066734558.1">
    <property type="nucleotide sequence ID" value="NZ_JAJCIQ010000022.1"/>
</dbReference>
<evidence type="ECO:0000256" key="9">
    <source>
        <dbReference type="ARBA" id="ARBA00022777"/>
    </source>
</evidence>
<keyword evidence="7 15" id="KW-0812">Transmembrane</keyword>
<dbReference type="Gene3D" id="1.10.287.130">
    <property type="match status" value="1"/>
</dbReference>
<dbReference type="GO" id="GO:0016301">
    <property type="term" value="F:kinase activity"/>
    <property type="evidence" value="ECO:0007669"/>
    <property type="project" value="UniProtKB-KW"/>
</dbReference>
<dbReference type="SMART" id="SM00388">
    <property type="entry name" value="HisKA"/>
    <property type="match status" value="1"/>
</dbReference>
<sequence>MNKWYQSAPCKGILVLLEHVFAVVMAVCLVWTLTYPAGGLSAAVLEKPQKNYSDSKGFQRQLQDIAGMIVWSVPVSEQFETDGVYDKTKIVDIKEYTENQTISGENKSGLAYTLESMIAIGGLSAGYTSAESDYNDIIVCKKPDGSFYYYYGTDFTQEVEAGNLVFGNLDKAKELYAISSNTEMVSAILEGWLGNSDSVFENIQDGEGQTVYERCWKYDGYQMIEAAKPVGAENILEIVNENPEWNGKLSEALRDITSAASNIATADMDYQNTLDSWSEGNTNIVYLLVDLDANHVFTNRAAYQSAAEWKSSLKELKKLGKYVVIAPKLADFESNMEDASAEQWRTLIKNNAWTGNYICAFAVDTDYPIQDRFYQESKIYGQYAPAVRGIFVAGVVSAAMFLFILIWLTTIAGRSNKEDGVRLMAVDKLKTEIFLAFSGGFLAVTIYGGIQVLENAFGGTYYNYTVSTLTSSTGYSIADGSSTLNAEQLFFIGAAALGICAAGLILWLGIVRRMKAKTLWQNSVLKWAGSFLKMVLMHIGIVWKIILAFGAFVLIHWIAMMVWDPGIWFFLMLLAEGAAFVYLMRGAIGKSRIKRGVEAIARGQVEYQIPLTGLRGEQLEVAKYINKIGDGLDKALEESMKNERLKTDLITNVSHDIKTPLTSIINYVELLKRENFEDPRIQNYLKVLEEKAFRLKTLTEDVVEASKVSSGNIKLEMMNLNLIELINQTSAEFDEKFEARDLQFILHTPSEPVIIYADGRRMWRVFANVFSNAAKYAMEHSRVYADLYQNDREVFFTIKNISEQPLNISPDELTERFIRGDVSRSTEGSGLGLSIARNLTELQGGSFELYLDGDLFKVMIRFPRVRTEEQDSDEGEAKAADNGPLEGNGYSYCGDIGRKDI</sequence>
<name>A0ABS8DMG0_9FIRM</name>
<keyword evidence="4" id="KW-1003">Cell membrane</keyword>
<feature type="transmembrane region" description="Helical" evidence="15">
    <location>
        <begin position="12"/>
        <end position="33"/>
    </location>
</feature>
<evidence type="ECO:0000313" key="18">
    <source>
        <dbReference type="Proteomes" id="UP001299546"/>
    </source>
</evidence>
<evidence type="ECO:0000256" key="14">
    <source>
        <dbReference type="SAM" id="MobiDB-lite"/>
    </source>
</evidence>
<evidence type="ECO:0000256" key="6">
    <source>
        <dbReference type="ARBA" id="ARBA00022679"/>
    </source>
</evidence>
<evidence type="ECO:0000256" key="2">
    <source>
        <dbReference type="ARBA" id="ARBA00004651"/>
    </source>
</evidence>
<comment type="subcellular location">
    <subcellularLocation>
        <location evidence="2">Cell membrane</location>
        <topology evidence="2">Multi-pass membrane protein</topology>
    </subcellularLocation>
</comment>
<evidence type="ECO:0000256" key="4">
    <source>
        <dbReference type="ARBA" id="ARBA00022475"/>
    </source>
</evidence>
<dbReference type="SUPFAM" id="SSF55874">
    <property type="entry name" value="ATPase domain of HSP90 chaperone/DNA topoisomerase II/histidine kinase"/>
    <property type="match status" value="1"/>
</dbReference>
<evidence type="ECO:0000256" key="8">
    <source>
        <dbReference type="ARBA" id="ARBA00022741"/>
    </source>
</evidence>
<dbReference type="SUPFAM" id="SSF47384">
    <property type="entry name" value="Homodimeric domain of signal transducing histidine kinase"/>
    <property type="match status" value="1"/>
</dbReference>
<evidence type="ECO:0000259" key="16">
    <source>
        <dbReference type="PROSITE" id="PS50109"/>
    </source>
</evidence>
<feature type="domain" description="Histidine kinase" evidence="16">
    <location>
        <begin position="652"/>
        <end position="866"/>
    </location>
</feature>
<dbReference type="Gene3D" id="3.30.565.10">
    <property type="entry name" value="Histidine kinase-like ATPase, C-terminal domain"/>
    <property type="match status" value="1"/>
</dbReference>
<feature type="transmembrane region" description="Helical" evidence="15">
    <location>
        <begin position="565"/>
        <end position="584"/>
    </location>
</feature>
<keyword evidence="6" id="KW-0808">Transferase</keyword>
<keyword evidence="18" id="KW-1185">Reference proteome</keyword>
<organism evidence="17 18">
    <name type="scientific">Bariatricus massiliensis</name>
    <dbReference type="NCBI Taxonomy" id="1745713"/>
    <lineage>
        <taxon>Bacteria</taxon>
        <taxon>Bacillati</taxon>
        <taxon>Bacillota</taxon>
        <taxon>Clostridia</taxon>
        <taxon>Lachnospirales</taxon>
        <taxon>Lachnospiraceae</taxon>
        <taxon>Bariatricus</taxon>
    </lineage>
</organism>
<evidence type="ECO:0000256" key="5">
    <source>
        <dbReference type="ARBA" id="ARBA00022553"/>
    </source>
</evidence>
<dbReference type="InterPro" id="IPR003594">
    <property type="entry name" value="HATPase_dom"/>
</dbReference>
<feature type="transmembrane region" description="Helical" evidence="15">
    <location>
        <begin position="433"/>
        <end position="453"/>
    </location>
</feature>
<evidence type="ECO:0000256" key="13">
    <source>
        <dbReference type="ARBA" id="ARBA00023136"/>
    </source>
</evidence>
<evidence type="ECO:0000256" key="11">
    <source>
        <dbReference type="ARBA" id="ARBA00022989"/>
    </source>
</evidence>
<feature type="transmembrane region" description="Helical" evidence="15">
    <location>
        <begin position="390"/>
        <end position="412"/>
    </location>
</feature>
<dbReference type="Pfam" id="PF00512">
    <property type="entry name" value="HisKA"/>
    <property type="match status" value="1"/>
</dbReference>
<feature type="compositionally biased region" description="Basic and acidic residues" evidence="14">
    <location>
        <begin position="867"/>
        <end position="879"/>
    </location>
</feature>
<dbReference type="SMART" id="SM00387">
    <property type="entry name" value="HATPase_c"/>
    <property type="match status" value="1"/>
</dbReference>
<dbReference type="EMBL" id="JAJCIS010000023">
    <property type="protein sequence ID" value="MCB7389359.1"/>
    <property type="molecule type" value="Genomic_DNA"/>
</dbReference>
<dbReference type="InterPro" id="IPR050398">
    <property type="entry name" value="HssS/ArlS-like"/>
</dbReference>
<dbReference type="InterPro" id="IPR003661">
    <property type="entry name" value="HisK_dim/P_dom"/>
</dbReference>
<dbReference type="PROSITE" id="PS50109">
    <property type="entry name" value="HIS_KIN"/>
    <property type="match status" value="1"/>
</dbReference>
<dbReference type="Pfam" id="PF02518">
    <property type="entry name" value="HATPase_c"/>
    <property type="match status" value="1"/>
</dbReference>
<keyword evidence="9 17" id="KW-0418">Kinase</keyword>
<protein>
    <recommendedName>
        <fullName evidence="3">histidine kinase</fullName>
        <ecNumber evidence="3">2.7.13.3</ecNumber>
    </recommendedName>
</protein>
<keyword evidence="8" id="KW-0547">Nucleotide-binding</keyword>
<keyword evidence="11 15" id="KW-1133">Transmembrane helix</keyword>
<comment type="catalytic activity">
    <reaction evidence="1">
        <text>ATP + protein L-histidine = ADP + protein N-phospho-L-histidine.</text>
        <dbReference type="EC" id="2.7.13.3"/>
    </reaction>
</comment>
<comment type="caution">
    <text evidence="17">The sequence shown here is derived from an EMBL/GenBank/DDBJ whole genome shotgun (WGS) entry which is preliminary data.</text>
</comment>
<feature type="transmembrane region" description="Helical" evidence="15">
    <location>
        <begin position="531"/>
        <end position="559"/>
    </location>
</feature>
<keyword evidence="10" id="KW-0067">ATP-binding</keyword>
<accession>A0ABS8DMG0</accession>
<gene>
    <name evidence="17" type="ORF">LIZ65_18920</name>
</gene>
<evidence type="ECO:0000256" key="15">
    <source>
        <dbReference type="SAM" id="Phobius"/>
    </source>
</evidence>
<dbReference type="InterPro" id="IPR036097">
    <property type="entry name" value="HisK_dim/P_sf"/>
</dbReference>
<evidence type="ECO:0000313" key="17">
    <source>
        <dbReference type="EMBL" id="MCB7389359.1"/>
    </source>
</evidence>
<evidence type="ECO:0000256" key="10">
    <source>
        <dbReference type="ARBA" id="ARBA00022840"/>
    </source>
</evidence>
<dbReference type="EC" id="2.7.13.3" evidence="3"/>
<dbReference type="InterPro" id="IPR036890">
    <property type="entry name" value="HATPase_C_sf"/>
</dbReference>
<evidence type="ECO:0000256" key="7">
    <source>
        <dbReference type="ARBA" id="ARBA00022692"/>
    </source>
</evidence>
<feature type="transmembrane region" description="Helical" evidence="15">
    <location>
        <begin position="489"/>
        <end position="510"/>
    </location>
</feature>
<keyword evidence="12" id="KW-0902">Two-component regulatory system</keyword>
<dbReference type="PANTHER" id="PTHR45528">
    <property type="entry name" value="SENSOR HISTIDINE KINASE CPXA"/>
    <property type="match status" value="1"/>
</dbReference>
<dbReference type="Proteomes" id="UP001299546">
    <property type="component" value="Unassembled WGS sequence"/>
</dbReference>
<keyword evidence="13 15" id="KW-0472">Membrane</keyword>
<dbReference type="CDD" id="cd00082">
    <property type="entry name" value="HisKA"/>
    <property type="match status" value="1"/>
</dbReference>
<feature type="region of interest" description="Disordered" evidence="14">
    <location>
        <begin position="867"/>
        <end position="901"/>
    </location>
</feature>